<dbReference type="InterPro" id="IPR002938">
    <property type="entry name" value="FAD-bd"/>
</dbReference>
<accession>A0ABP3YMM1</accession>
<protein>
    <submittedName>
        <fullName evidence="4">FAD-dependent oxidoreductase</fullName>
    </submittedName>
</protein>
<dbReference type="PANTHER" id="PTHR43747:SF1">
    <property type="entry name" value="SLR1998 PROTEIN"/>
    <property type="match status" value="1"/>
</dbReference>
<dbReference type="Proteomes" id="UP001499967">
    <property type="component" value="Unassembled WGS sequence"/>
</dbReference>
<dbReference type="Gene3D" id="3.50.50.60">
    <property type="entry name" value="FAD/NAD(P)-binding domain"/>
    <property type="match status" value="1"/>
</dbReference>
<dbReference type="InterPro" id="IPR036188">
    <property type="entry name" value="FAD/NAD-bd_sf"/>
</dbReference>
<dbReference type="PRINTS" id="PR00420">
    <property type="entry name" value="RNGMNOXGNASE"/>
</dbReference>
<feature type="domain" description="FAD dependent oxidoreductase" evidence="2">
    <location>
        <begin position="3"/>
        <end position="77"/>
    </location>
</feature>
<dbReference type="RefSeq" id="WP_343944821.1">
    <property type="nucleotide sequence ID" value="NZ_BAAAHP010000181.1"/>
</dbReference>
<proteinExistence type="inferred from homology"/>
<dbReference type="Pfam" id="PF01494">
    <property type="entry name" value="FAD_binding_3"/>
    <property type="match status" value="1"/>
</dbReference>
<dbReference type="SUPFAM" id="SSF51905">
    <property type="entry name" value="FAD/NAD(P)-binding domain"/>
    <property type="match status" value="1"/>
</dbReference>
<comment type="caution">
    <text evidence="4">The sequence shown here is derived from an EMBL/GenBank/DDBJ whole genome shotgun (WGS) entry which is preliminary data.</text>
</comment>
<evidence type="ECO:0000313" key="4">
    <source>
        <dbReference type="EMBL" id="GAA0897445.1"/>
    </source>
</evidence>
<evidence type="ECO:0000256" key="1">
    <source>
        <dbReference type="ARBA" id="ARBA00038396"/>
    </source>
</evidence>
<dbReference type="Pfam" id="PF01266">
    <property type="entry name" value="DAO"/>
    <property type="match status" value="1"/>
</dbReference>
<reference evidence="5" key="1">
    <citation type="journal article" date="2019" name="Int. J. Syst. Evol. Microbiol.">
        <title>The Global Catalogue of Microorganisms (GCM) 10K type strain sequencing project: providing services to taxonomists for standard genome sequencing and annotation.</title>
        <authorList>
            <consortium name="The Broad Institute Genomics Platform"/>
            <consortium name="The Broad Institute Genome Sequencing Center for Infectious Disease"/>
            <person name="Wu L."/>
            <person name="Ma J."/>
        </authorList>
    </citation>
    <scope>NUCLEOTIDE SEQUENCE [LARGE SCALE GENOMIC DNA]</scope>
    <source>
        <strain evidence="5">JCM 11117</strain>
    </source>
</reference>
<evidence type="ECO:0000259" key="2">
    <source>
        <dbReference type="Pfam" id="PF01266"/>
    </source>
</evidence>
<gene>
    <name evidence="4" type="ORF">GCM10009559_58130</name>
</gene>
<keyword evidence="5" id="KW-1185">Reference proteome</keyword>
<feature type="domain" description="FAD-binding" evidence="3">
    <location>
        <begin position="120"/>
        <end position="349"/>
    </location>
</feature>
<comment type="similarity">
    <text evidence="1">Belongs to the flavin-dependent halogenase family. Bacterial tryptophan halogenase subfamily.</text>
</comment>
<dbReference type="EMBL" id="BAAAHP010000181">
    <property type="protein sequence ID" value="GAA0897445.1"/>
    <property type="molecule type" value="Genomic_DNA"/>
</dbReference>
<dbReference type="InterPro" id="IPR006076">
    <property type="entry name" value="FAD-dep_OxRdtase"/>
</dbReference>
<dbReference type="InterPro" id="IPR050816">
    <property type="entry name" value="Flavin-dep_Halogenase_NPB"/>
</dbReference>
<evidence type="ECO:0000259" key="3">
    <source>
        <dbReference type="Pfam" id="PF01494"/>
    </source>
</evidence>
<dbReference type="PANTHER" id="PTHR43747">
    <property type="entry name" value="FAD-BINDING PROTEIN"/>
    <property type="match status" value="1"/>
</dbReference>
<evidence type="ECO:0000313" key="5">
    <source>
        <dbReference type="Proteomes" id="UP001499967"/>
    </source>
</evidence>
<name>A0ABP3YMM1_9PSEU</name>
<sequence length="473" mass="50966">MARVVVLGAGLTGLAAALVLARDGHEVTVLERDPADPVGGAEDLWEHWQRPGVSQFRLGHMMMGRWRRLAERELPDVLAEVERLGGQVIGPMDVLPPSFTGGPRPGDEDLRTVQARRPVLEGAMVAVAARTPGLVVRRGVKAESLLRGAATDGVPHVAGVRAGRDGEIRADLVVDAMGRRSPLADMLSAIGARRPVEERDQLGFVYYARHLRLIHDDVPQIVPAIIDCEGMSVLVLPADARTYSALFSCAADDRALRPLRDEQVWERVLALFPNLAQARAVSEPITPVQVMPGAEDRILRFVDGATPIATGVVAVGDAAMRTNPSLGRGTSIGLTQVCVLRDVLREVGPGRPERLVTRFAEACEETVVPLYRRTLAQDRSRMAEIQADIAGTPHPPAGPDWSVTRALAALSRTDPSILRAYARMFNHILEPRTALDEPGVRATYDELAPTLPRYAGTPTRAQVLAAIDDGGGG</sequence>
<organism evidence="4 5">
    <name type="scientific">Pseudonocardia zijingensis</name>
    <dbReference type="NCBI Taxonomy" id="153376"/>
    <lineage>
        <taxon>Bacteria</taxon>
        <taxon>Bacillati</taxon>
        <taxon>Actinomycetota</taxon>
        <taxon>Actinomycetes</taxon>
        <taxon>Pseudonocardiales</taxon>
        <taxon>Pseudonocardiaceae</taxon>
        <taxon>Pseudonocardia</taxon>
    </lineage>
</organism>